<evidence type="ECO:0000256" key="1">
    <source>
        <dbReference type="ARBA" id="ARBA00004370"/>
    </source>
</evidence>
<dbReference type="InterPro" id="IPR001610">
    <property type="entry name" value="PAC"/>
</dbReference>
<dbReference type="Proteomes" id="UP000005019">
    <property type="component" value="Unassembled WGS sequence"/>
</dbReference>
<dbReference type="InterPro" id="IPR000014">
    <property type="entry name" value="PAS"/>
</dbReference>
<comment type="subcellular location">
    <subcellularLocation>
        <location evidence="1">Membrane</location>
    </subcellularLocation>
</comment>
<dbReference type="Gene3D" id="3.30.450.20">
    <property type="entry name" value="PAS domain"/>
    <property type="match status" value="1"/>
</dbReference>
<dbReference type="STRING" id="1000565.METUNv1_00058"/>
<dbReference type="InterPro" id="IPR000160">
    <property type="entry name" value="GGDEF_dom"/>
</dbReference>
<dbReference type="PROSITE" id="PS50112">
    <property type="entry name" value="PAS"/>
    <property type="match status" value="1"/>
</dbReference>
<dbReference type="SMART" id="SM00091">
    <property type="entry name" value="PAS"/>
    <property type="match status" value="1"/>
</dbReference>
<dbReference type="InterPro" id="IPR043128">
    <property type="entry name" value="Rev_trsase/Diguanyl_cyclase"/>
</dbReference>
<dbReference type="PROSITE" id="PS50887">
    <property type="entry name" value="GGDEF"/>
    <property type="match status" value="1"/>
</dbReference>
<feature type="domain" description="CHASE" evidence="8">
    <location>
        <begin position="69"/>
        <end position="287"/>
    </location>
</feature>
<feature type="transmembrane region" description="Helical" evidence="5">
    <location>
        <begin position="305"/>
        <end position="325"/>
    </location>
</feature>
<dbReference type="GO" id="GO:0016020">
    <property type="term" value="C:membrane"/>
    <property type="evidence" value="ECO:0007669"/>
    <property type="project" value="UniProtKB-SubCell"/>
</dbReference>
<proteinExistence type="predicted"/>
<evidence type="ECO:0000256" key="5">
    <source>
        <dbReference type="SAM" id="Phobius"/>
    </source>
</evidence>
<keyword evidence="10" id="KW-0808">Transferase</keyword>
<dbReference type="InterPro" id="IPR006189">
    <property type="entry name" value="CHASE_dom"/>
</dbReference>
<keyword evidence="11" id="KW-1185">Reference proteome</keyword>
<evidence type="ECO:0000313" key="11">
    <source>
        <dbReference type="Proteomes" id="UP000005019"/>
    </source>
</evidence>
<reference evidence="10 11" key="1">
    <citation type="journal article" date="2011" name="J. Bacteriol.">
        <title>Genome sequence of Methyloversatilis universalis FAM5T, a methylotrophic representative of the order Rhodocyclales.</title>
        <authorList>
            <person name="Kittichotirat W."/>
            <person name="Good N.M."/>
            <person name="Hall R."/>
            <person name="Bringel F."/>
            <person name="Lajus A."/>
            <person name="Medigue C."/>
            <person name="Smalley N.E."/>
            <person name="Beck D."/>
            <person name="Bumgarner R."/>
            <person name="Vuilleumier S."/>
            <person name="Kalyuzhnaya M.G."/>
        </authorList>
    </citation>
    <scope>NUCLEOTIDE SEQUENCE [LARGE SCALE GENOMIC DNA]</scope>
    <source>
        <strain evidence="11">ATCC BAA-1314 / JCM 13912 / FAM5</strain>
    </source>
</reference>
<evidence type="ECO:0000256" key="2">
    <source>
        <dbReference type="ARBA" id="ARBA00022692"/>
    </source>
</evidence>
<comment type="caution">
    <text evidence="10">The sequence shown here is derived from an EMBL/GenBank/DDBJ whole genome shotgun (WGS) entry which is preliminary data.</text>
</comment>
<dbReference type="SMART" id="SM00267">
    <property type="entry name" value="GGDEF"/>
    <property type="match status" value="1"/>
</dbReference>
<keyword evidence="10" id="KW-0418">Kinase</keyword>
<dbReference type="OrthoDB" id="9813903at2"/>
<evidence type="ECO:0000313" key="10">
    <source>
        <dbReference type="EMBL" id="EGK73431.1"/>
    </source>
</evidence>
<dbReference type="RefSeq" id="WP_008057654.1">
    <property type="nucleotide sequence ID" value="NZ_AFHG01000028.1"/>
</dbReference>
<dbReference type="eggNOG" id="COG3614">
    <property type="taxonomic scope" value="Bacteria"/>
</dbReference>
<dbReference type="Pfam" id="PF08448">
    <property type="entry name" value="PAS_4"/>
    <property type="match status" value="1"/>
</dbReference>
<protein>
    <submittedName>
        <fullName evidence="10">Sensory protein with histidine kinase domain</fullName>
    </submittedName>
</protein>
<feature type="domain" description="PAC" evidence="7">
    <location>
        <begin position="414"/>
        <end position="466"/>
    </location>
</feature>
<dbReference type="EMBL" id="AFHG01000028">
    <property type="protein sequence ID" value="EGK73431.1"/>
    <property type="molecule type" value="Genomic_DNA"/>
</dbReference>
<keyword evidence="2 5" id="KW-0812">Transmembrane</keyword>
<dbReference type="SMART" id="SM00086">
    <property type="entry name" value="PAC"/>
    <property type="match status" value="1"/>
</dbReference>
<dbReference type="PROSITE" id="PS50113">
    <property type="entry name" value="PAC"/>
    <property type="match status" value="1"/>
</dbReference>
<dbReference type="PANTHER" id="PTHR46663">
    <property type="entry name" value="DIGUANYLATE CYCLASE DGCT-RELATED"/>
    <property type="match status" value="1"/>
</dbReference>
<dbReference type="CDD" id="cd00130">
    <property type="entry name" value="PAS"/>
    <property type="match status" value="1"/>
</dbReference>
<dbReference type="AlphaFoldDB" id="F5R7C8"/>
<dbReference type="InterPro" id="IPR000700">
    <property type="entry name" value="PAS-assoc_C"/>
</dbReference>
<dbReference type="NCBIfam" id="TIGR00254">
    <property type="entry name" value="GGDEF"/>
    <property type="match status" value="1"/>
</dbReference>
<evidence type="ECO:0000259" key="8">
    <source>
        <dbReference type="PROSITE" id="PS50839"/>
    </source>
</evidence>
<feature type="domain" description="GGDEF" evidence="9">
    <location>
        <begin position="498"/>
        <end position="631"/>
    </location>
</feature>
<name>F5R7C8_METUF</name>
<dbReference type="FunFam" id="3.30.70.270:FF:000001">
    <property type="entry name" value="Diguanylate cyclase domain protein"/>
    <property type="match status" value="1"/>
</dbReference>
<dbReference type="PROSITE" id="PS50839">
    <property type="entry name" value="CHASE"/>
    <property type="match status" value="1"/>
</dbReference>
<evidence type="ECO:0000256" key="3">
    <source>
        <dbReference type="ARBA" id="ARBA00022989"/>
    </source>
</evidence>
<dbReference type="Pfam" id="PF03924">
    <property type="entry name" value="CHASE"/>
    <property type="match status" value="1"/>
</dbReference>
<dbReference type="eggNOG" id="COG5001">
    <property type="taxonomic scope" value="Bacteria"/>
</dbReference>
<keyword evidence="4 5" id="KW-0472">Membrane</keyword>
<evidence type="ECO:0000259" key="7">
    <source>
        <dbReference type="PROSITE" id="PS50113"/>
    </source>
</evidence>
<dbReference type="SMART" id="SM01079">
    <property type="entry name" value="CHASE"/>
    <property type="match status" value="1"/>
</dbReference>
<dbReference type="SUPFAM" id="SSF55073">
    <property type="entry name" value="Nucleotide cyclase"/>
    <property type="match status" value="1"/>
</dbReference>
<dbReference type="NCBIfam" id="TIGR00229">
    <property type="entry name" value="sensory_box"/>
    <property type="match status" value="1"/>
</dbReference>
<dbReference type="GO" id="GO:0007165">
    <property type="term" value="P:signal transduction"/>
    <property type="evidence" value="ECO:0007669"/>
    <property type="project" value="UniProtKB-ARBA"/>
</dbReference>
<dbReference type="InterPro" id="IPR042240">
    <property type="entry name" value="CHASE_sf"/>
</dbReference>
<dbReference type="InterPro" id="IPR013656">
    <property type="entry name" value="PAS_4"/>
</dbReference>
<evidence type="ECO:0000259" key="6">
    <source>
        <dbReference type="PROSITE" id="PS50112"/>
    </source>
</evidence>
<dbReference type="GO" id="GO:0016301">
    <property type="term" value="F:kinase activity"/>
    <property type="evidence" value="ECO:0007669"/>
    <property type="project" value="UniProtKB-KW"/>
</dbReference>
<evidence type="ECO:0000259" key="9">
    <source>
        <dbReference type="PROSITE" id="PS50887"/>
    </source>
</evidence>
<dbReference type="Gene3D" id="3.30.70.270">
    <property type="match status" value="1"/>
</dbReference>
<dbReference type="InterPro" id="IPR052163">
    <property type="entry name" value="DGC-Regulatory_Protein"/>
</dbReference>
<organism evidence="10 11">
    <name type="scientific">Methyloversatilis universalis (strain ATCC BAA-1314 / DSM 25237 / JCM 13912 / CCUG 52030 / FAM5)</name>
    <dbReference type="NCBI Taxonomy" id="1000565"/>
    <lineage>
        <taxon>Bacteria</taxon>
        <taxon>Pseudomonadati</taxon>
        <taxon>Pseudomonadota</taxon>
        <taxon>Betaproteobacteria</taxon>
        <taxon>Nitrosomonadales</taxon>
        <taxon>Sterolibacteriaceae</taxon>
        <taxon>Methyloversatilis</taxon>
    </lineage>
</organism>
<dbReference type="CDD" id="cd01949">
    <property type="entry name" value="GGDEF"/>
    <property type="match status" value="1"/>
</dbReference>
<dbReference type="PANTHER" id="PTHR46663:SF3">
    <property type="entry name" value="SLL0267 PROTEIN"/>
    <property type="match status" value="1"/>
</dbReference>
<sequence>MWQIVLPVVVAIALAVGAFSLVWSEIGRRHQERVTERLDFAAHDVAQQIEQRMRAYRQVLRGARALFDASDEVTREDWHAYVSALSLQRDFPGIQGVGFSRFVPAAELSAHELEMRSTGHGDYRVRPPGERREFSSIVYLEPFDWRNQRAFSFDMMSEPVRREAMQRARLSGEAALTGKVRLIQETDQDIQTGVLLYLPAYRHGMPLDTEVQRSDALMGWVFSPFRMRDLMEGTLGRSMTGLRMRIYDGEGRPEALLYDSHPDDPERYDAPEHRLERDIDGRRWLLVFEQREVTASELDRWRTELGLVIMFGALLVALSASLGIARRRAARLAAVSRSLARSESMYSTLVNLSGEGILSVDVRQAIEFANPALHRMLNLDSRDVVGLPADELAPDGGRHALQAMFTALLAGETVRMELTLKARDRGDVTVLASGVPRIDSDGRVTGAIVVMADISERKADEARIAWLATHDSLTGLPNRSLLADRLNRTLVAARRYDTPFCVLFIDLDHFKDVNDRLGHQAGDQVLIEASRRMLSCLRAADTLARHGGDEFVALLPETGSVDAACAVAEKIRARLGEPFMVERGDAQISASIGVVTCPEQGEDFDTLLARADAAMYAAKADGRNTIAVWKEQDGKQDFKDPS</sequence>
<dbReference type="InterPro" id="IPR029787">
    <property type="entry name" value="Nucleotide_cyclase"/>
</dbReference>
<gene>
    <name evidence="10" type="ORF">METUNv1_00058</name>
</gene>
<evidence type="ECO:0000256" key="4">
    <source>
        <dbReference type="ARBA" id="ARBA00023136"/>
    </source>
</evidence>
<dbReference type="InterPro" id="IPR035965">
    <property type="entry name" value="PAS-like_dom_sf"/>
</dbReference>
<keyword evidence="3 5" id="KW-1133">Transmembrane helix</keyword>
<dbReference type="Pfam" id="PF00990">
    <property type="entry name" value="GGDEF"/>
    <property type="match status" value="1"/>
</dbReference>
<feature type="domain" description="PAS" evidence="6">
    <location>
        <begin position="342"/>
        <end position="386"/>
    </location>
</feature>
<dbReference type="SUPFAM" id="SSF55785">
    <property type="entry name" value="PYP-like sensor domain (PAS domain)"/>
    <property type="match status" value="1"/>
</dbReference>
<dbReference type="Gene3D" id="3.30.450.350">
    <property type="entry name" value="CHASE domain"/>
    <property type="match status" value="1"/>
</dbReference>
<accession>F5R7C8</accession>